<dbReference type="PANTHER" id="PTHR23501:SF177">
    <property type="entry name" value="MAJOR FACILITATOR SUPERFAMILY (MFS) PROFILE DOMAIN-CONTAINING PROTEIN-RELATED"/>
    <property type="match status" value="1"/>
</dbReference>
<protein>
    <submittedName>
        <fullName evidence="6">Major facilitator superfamily domain-containing protein</fullName>
    </submittedName>
</protein>
<dbReference type="VEuPathDB" id="FungiDB:AFLA_013097"/>
<reference evidence="6" key="1">
    <citation type="submission" date="2019-04" db="EMBL/GenBank/DDBJ databases">
        <title>Friends and foes A comparative genomics study of 23 Aspergillus species from section Flavi.</title>
        <authorList>
            <consortium name="DOE Joint Genome Institute"/>
            <person name="Kjaerbolling I."/>
            <person name="Vesth T."/>
            <person name="Frisvad J.C."/>
            <person name="Nybo J.L."/>
            <person name="Theobald S."/>
            <person name="Kildgaard S."/>
            <person name="Isbrandt T."/>
            <person name="Kuo A."/>
            <person name="Sato A."/>
            <person name="Lyhne E.K."/>
            <person name="Kogle M.E."/>
            <person name="Wiebenga A."/>
            <person name="Kun R.S."/>
            <person name="Lubbers R.J."/>
            <person name="Makela M.R."/>
            <person name="Barry K."/>
            <person name="Chovatia M."/>
            <person name="Clum A."/>
            <person name="Daum C."/>
            <person name="Haridas S."/>
            <person name="He G."/>
            <person name="LaButti K."/>
            <person name="Lipzen A."/>
            <person name="Mondo S."/>
            <person name="Riley R."/>
            <person name="Salamov A."/>
            <person name="Simmons B.A."/>
            <person name="Magnuson J.K."/>
            <person name="Henrissat B."/>
            <person name="Mortensen U.H."/>
            <person name="Larsen T.O."/>
            <person name="Devries R.P."/>
            <person name="Grigoriev I.V."/>
            <person name="Machida M."/>
            <person name="Baker S.E."/>
            <person name="Andersen M.R."/>
        </authorList>
    </citation>
    <scope>NUCLEOTIDE SEQUENCE [LARGE SCALE GENOMIC DNA]</scope>
    <source>
        <strain evidence="6">CBS 121.62</strain>
    </source>
</reference>
<dbReference type="VEuPathDB" id="FungiDB:F9C07_2224717"/>
<keyword evidence="3" id="KW-0812">Transmembrane</keyword>
<dbReference type="PANTHER" id="PTHR23501">
    <property type="entry name" value="MAJOR FACILITATOR SUPERFAMILY"/>
    <property type="match status" value="1"/>
</dbReference>
<dbReference type="SUPFAM" id="SSF103473">
    <property type="entry name" value="MFS general substrate transporter"/>
    <property type="match status" value="1"/>
</dbReference>
<dbReference type="Gene3D" id="1.20.1250.20">
    <property type="entry name" value="MFS general substrate transporter like domains"/>
    <property type="match status" value="1"/>
</dbReference>
<dbReference type="Gene3D" id="1.20.1720.10">
    <property type="entry name" value="Multidrug resistance protein D"/>
    <property type="match status" value="1"/>
</dbReference>
<dbReference type="GO" id="GO:0005886">
    <property type="term" value="C:plasma membrane"/>
    <property type="evidence" value="ECO:0007669"/>
    <property type="project" value="TreeGrafter"/>
</dbReference>
<dbReference type="AlphaFoldDB" id="A0A5N6GDL8"/>
<dbReference type="InterPro" id="IPR036259">
    <property type="entry name" value="MFS_trans_sf"/>
</dbReference>
<organism evidence="6">
    <name type="scientific">Aspergillus flavus</name>
    <dbReference type="NCBI Taxonomy" id="5059"/>
    <lineage>
        <taxon>Eukaryota</taxon>
        <taxon>Fungi</taxon>
        <taxon>Dikarya</taxon>
        <taxon>Ascomycota</taxon>
        <taxon>Pezizomycotina</taxon>
        <taxon>Eurotiomycetes</taxon>
        <taxon>Eurotiomycetidae</taxon>
        <taxon>Eurotiales</taxon>
        <taxon>Aspergillaceae</taxon>
        <taxon>Aspergillus</taxon>
        <taxon>Aspergillus subgen. Circumdati</taxon>
    </lineage>
</organism>
<gene>
    <name evidence="6" type="ORF">BDV35DRAFT_385796</name>
</gene>
<dbReference type="Proteomes" id="UP000325434">
    <property type="component" value="Unassembled WGS sequence"/>
</dbReference>
<evidence type="ECO:0000256" key="3">
    <source>
        <dbReference type="ARBA" id="ARBA00022692"/>
    </source>
</evidence>
<proteinExistence type="predicted"/>
<name>A0A5N6GDL8_ASPFL</name>
<dbReference type="EMBL" id="ML734737">
    <property type="protein sequence ID" value="KAB8240492.1"/>
    <property type="molecule type" value="Genomic_DNA"/>
</dbReference>
<keyword evidence="4" id="KW-1133">Transmembrane helix</keyword>
<sequence>MDVSSDLPGPGQLTLSMLALFMGMSQLFHASRMISTVLVFKYFHLKWSYLLSLFIFELGSLICAVAPNSATLITGHAIAGIGTAARALASFHGCHGVSYALASFIGPLLGGAFNERISWRWCFHINLPIGGVAALIISLFFWTLNAAKPMAAPLRERIIQLDPTGCALIMGGVVCYLLALKWGGLQKSWSNSSVIGTLIGFFLLFAAFGINEWCFGEYASIVPRLLKKRRILVNSTVVFFNLSGFFVLIYYLPIYFRSIKGTSPITSGVYNLPLLIGGIFSMIAGTLLTATQQFVPFMVVSAALSAVGGGLIYTLDQNTSTGKWVGYQIIAGSSTGFISQIPIMANTACVEMQDMSTVSAMTLFFQLIGGSFSVSAAQSVFGNVLFNRIQNTVPGLSPEAVIGAVAANLRTSFSAEQLPGVLTAYMDGLKGTFAVATVLLAMSAPLVLLPKWERLRPEAPQSIDLEVAVEKSPIESESK</sequence>
<evidence type="ECO:0000256" key="4">
    <source>
        <dbReference type="ARBA" id="ARBA00022989"/>
    </source>
</evidence>
<dbReference type="GO" id="GO:0022857">
    <property type="term" value="F:transmembrane transporter activity"/>
    <property type="evidence" value="ECO:0007669"/>
    <property type="project" value="InterPro"/>
</dbReference>
<evidence type="ECO:0000256" key="1">
    <source>
        <dbReference type="ARBA" id="ARBA00004141"/>
    </source>
</evidence>
<dbReference type="Pfam" id="PF07690">
    <property type="entry name" value="MFS_1"/>
    <property type="match status" value="1"/>
</dbReference>
<evidence type="ECO:0000256" key="2">
    <source>
        <dbReference type="ARBA" id="ARBA00022448"/>
    </source>
</evidence>
<comment type="subcellular location">
    <subcellularLocation>
        <location evidence="1">Membrane</location>
        <topology evidence="1">Multi-pass membrane protein</topology>
    </subcellularLocation>
</comment>
<evidence type="ECO:0000313" key="6">
    <source>
        <dbReference type="EMBL" id="KAB8240492.1"/>
    </source>
</evidence>
<keyword evidence="5" id="KW-0472">Membrane</keyword>
<accession>A0A5N6GDL8</accession>
<keyword evidence="2" id="KW-0813">Transport</keyword>
<evidence type="ECO:0000256" key="5">
    <source>
        <dbReference type="ARBA" id="ARBA00023136"/>
    </source>
</evidence>
<dbReference type="InterPro" id="IPR011701">
    <property type="entry name" value="MFS"/>
</dbReference>